<keyword evidence="3" id="KW-1185">Reference proteome</keyword>
<name>A0ABN1KL94_CLOSU</name>
<proteinExistence type="predicted"/>
<organism evidence="2 3">
    <name type="scientific">Clostridium subterminale</name>
    <dbReference type="NCBI Taxonomy" id="1550"/>
    <lineage>
        <taxon>Bacteria</taxon>
        <taxon>Bacillati</taxon>
        <taxon>Bacillota</taxon>
        <taxon>Clostridia</taxon>
        <taxon>Eubacteriales</taxon>
        <taxon>Clostridiaceae</taxon>
        <taxon>Clostridium</taxon>
    </lineage>
</organism>
<dbReference type="Proteomes" id="UP001501047">
    <property type="component" value="Unassembled WGS sequence"/>
</dbReference>
<dbReference type="Pfam" id="PF00583">
    <property type="entry name" value="Acetyltransf_1"/>
    <property type="match status" value="1"/>
</dbReference>
<protein>
    <recommendedName>
        <fullName evidence="1">N-acetyltransferase domain-containing protein</fullName>
    </recommendedName>
</protein>
<comment type="caution">
    <text evidence="2">The sequence shown here is derived from an EMBL/GenBank/DDBJ whole genome shotgun (WGS) entry which is preliminary data.</text>
</comment>
<gene>
    <name evidence="2" type="ORF">GCM10008908_12170</name>
</gene>
<dbReference type="Gene3D" id="3.40.630.30">
    <property type="match status" value="1"/>
</dbReference>
<dbReference type="EMBL" id="BAAACI010000002">
    <property type="protein sequence ID" value="GAA0770012.1"/>
    <property type="molecule type" value="Genomic_DNA"/>
</dbReference>
<dbReference type="CDD" id="cd04301">
    <property type="entry name" value="NAT_SF"/>
    <property type="match status" value="1"/>
</dbReference>
<dbReference type="SUPFAM" id="SSF55729">
    <property type="entry name" value="Acyl-CoA N-acyltransferases (Nat)"/>
    <property type="match status" value="1"/>
</dbReference>
<feature type="domain" description="N-acetyltransferase" evidence="1">
    <location>
        <begin position="157"/>
        <end position="310"/>
    </location>
</feature>
<accession>A0ABN1KL94</accession>
<dbReference type="InterPro" id="IPR000182">
    <property type="entry name" value="GNAT_dom"/>
</dbReference>
<evidence type="ECO:0000313" key="2">
    <source>
        <dbReference type="EMBL" id="GAA0770012.1"/>
    </source>
</evidence>
<evidence type="ECO:0000313" key="3">
    <source>
        <dbReference type="Proteomes" id="UP001501047"/>
    </source>
</evidence>
<dbReference type="PROSITE" id="PS51186">
    <property type="entry name" value="GNAT"/>
    <property type="match status" value="1"/>
</dbReference>
<reference evidence="2 3" key="1">
    <citation type="journal article" date="2019" name="Int. J. Syst. Evol. Microbiol.">
        <title>The Global Catalogue of Microorganisms (GCM) 10K type strain sequencing project: providing services to taxonomists for standard genome sequencing and annotation.</title>
        <authorList>
            <consortium name="The Broad Institute Genomics Platform"/>
            <consortium name="The Broad Institute Genome Sequencing Center for Infectious Disease"/>
            <person name="Wu L."/>
            <person name="Ma J."/>
        </authorList>
    </citation>
    <scope>NUCLEOTIDE SEQUENCE [LARGE SCALE GENOMIC DNA]</scope>
    <source>
        <strain evidence="2 3">JCM 1417</strain>
    </source>
</reference>
<dbReference type="RefSeq" id="WP_343824645.1">
    <property type="nucleotide sequence ID" value="NZ_BAAACI010000002.1"/>
</dbReference>
<dbReference type="InterPro" id="IPR016181">
    <property type="entry name" value="Acyl_CoA_acyltransferase"/>
</dbReference>
<sequence>MGKIERWQEEKEEYMLSNGLMLKKADKRDFGIHETIYSNVDLELSYSWKKQTVDKIDYNSHFWIFKDGERVGGVHINPKLMGAFFMEAPYIIDRFIVISALNDALLQWSDDDKVRVYGVTPRDIEHFHKLGYRIKCERRVMIRPTEVFDNISWSDDLTIRVPNTFDIPEIGKLFFESYSGGIDYKVFGNQSLDEVTMNVEKVLDIYKSNNILDGSTLVFNKNTNELIGACLAGISGYCDNDFSEIGEIAVKPAYRKLGIASNMIKRALTNLKKISPASILCVTIGNPAEGLYHKMGFFSGVKFTNMYLDK</sequence>
<evidence type="ECO:0000259" key="1">
    <source>
        <dbReference type="PROSITE" id="PS51186"/>
    </source>
</evidence>